<dbReference type="EMBL" id="BJZP01000007">
    <property type="protein sequence ID" value="GEO84965.1"/>
    <property type="molecule type" value="Genomic_DNA"/>
</dbReference>
<evidence type="ECO:0000256" key="2">
    <source>
        <dbReference type="SAM" id="Phobius"/>
    </source>
</evidence>
<evidence type="ECO:0000313" key="3">
    <source>
        <dbReference type="EMBL" id="GEO84965.1"/>
    </source>
</evidence>
<dbReference type="AlphaFoldDB" id="A0A512HHN8"/>
<dbReference type="RefSeq" id="WP_147179762.1">
    <property type="nucleotide sequence ID" value="NZ_BJZP01000007.1"/>
</dbReference>
<accession>A0A512HHN8</accession>
<organism evidence="3 4">
    <name type="scientific">Ciceribacter naphthalenivorans</name>
    <dbReference type="NCBI Taxonomy" id="1118451"/>
    <lineage>
        <taxon>Bacteria</taxon>
        <taxon>Pseudomonadati</taxon>
        <taxon>Pseudomonadota</taxon>
        <taxon>Alphaproteobacteria</taxon>
        <taxon>Hyphomicrobiales</taxon>
        <taxon>Rhizobiaceae</taxon>
        <taxon>Ciceribacter</taxon>
    </lineage>
</organism>
<keyword evidence="4" id="KW-1185">Reference proteome</keyword>
<gene>
    <name evidence="3" type="ORF">RNA01_18970</name>
</gene>
<name>A0A512HHN8_9HYPH</name>
<feature type="transmembrane region" description="Helical" evidence="2">
    <location>
        <begin position="20"/>
        <end position="42"/>
    </location>
</feature>
<dbReference type="Proteomes" id="UP000321717">
    <property type="component" value="Unassembled WGS sequence"/>
</dbReference>
<comment type="caution">
    <text evidence="3">The sequence shown here is derived from an EMBL/GenBank/DDBJ whole genome shotgun (WGS) entry which is preliminary data.</text>
</comment>
<protein>
    <submittedName>
        <fullName evidence="3">Membrane protein</fullName>
    </submittedName>
</protein>
<evidence type="ECO:0000313" key="4">
    <source>
        <dbReference type="Proteomes" id="UP000321717"/>
    </source>
</evidence>
<sequence length="263" mass="29158">MHRTDAVTEPVRDAPLISNRFLAALTAVIATLALLSLGISLFGKRIGEQWALADHSDSHDALDITIGIDRLRLAANTIRFEEQRQSGTSERVDLALLWPEMTGYTRENRRRFDDVSIAGTLVFLQLSQSTMSRDMSGRVEPIYAHLFEGATESGPHGLALHRFRHGTGYDDEVLLTAKRPGKPDYAVRCLLPTHDSAASSNDCQRDIHLGRDLTVLYRFSSTLLADWEKIDTAVETYVGSQIVTGPASRTPQKRANTARNNSL</sequence>
<feature type="region of interest" description="Disordered" evidence="1">
    <location>
        <begin position="244"/>
        <end position="263"/>
    </location>
</feature>
<keyword evidence="2" id="KW-0812">Transmembrane</keyword>
<keyword evidence="2" id="KW-1133">Transmembrane helix</keyword>
<evidence type="ECO:0000256" key="1">
    <source>
        <dbReference type="SAM" id="MobiDB-lite"/>
    </source>
</evidence>
<reference evidence="3 4" key="1">
    <citation type="submission" date="2019-07" db="EMBL/GenBank/DDBJ databases">
        <title>Whole genome shotgun sequence of Rhizobium naphthalenivorans NBRC 107585.</title>
        <authorList>
            <person name="Hosoyama A."/>
            <person name="Uohara A."/>
            <person name="Ohji S."/>
            <person name="Ichikawa N."/>
        </authorList>
    </citation>
    <scope>NUCLEOTIDE SEQUENCE [LARGE SCALE GENOMIC DNA]</scope>
    <source>
        <strain evidence="3 4">NBRC 107585</strain>
    </source>
</reference>
<proteinExistence type="predicted"/>
<dbReference type="OrthoDB" id="7959514at2"/>
<keyword evidence="2" id="KW-0472">Membrane</keyword>